<dbReference type="EMBL" id="JAMKPW020000023">
    <property type="protein sequence ID" value="KAK8205646.1"/>
    <property type="molecule type" value="Genomic_DNA"/>
</dbReference>
<reference evidence="1" key="1">
    <citation type="submission" date="2024-02" db="EMBL/GenBank/DDBJ databases">
        <title>Metagenome Assembled Genome of Zalaria obscura JY119.</title>
        <authorList>
            <person name="Vighnesh L."/>
            <person name="Jagadeeshwari U."/>
            <person name="Venkata Ramana C."/>
            <person name="Sasikala C."/>
        </authorList>
    </citation>
    <scope>NUCLEOTIDE SEQUENCE</scope>
    <source>
        <strain evidence="1">JY119</strain>
    </source>
</reference>
<proteinExistence type="predicted"/>
<dbReference type="Proteomes" id="UP001320706">
    <property type="component" value="Unassembled WGS sequence"/>
</dbReference>
<organism evidence="1 2">
    <name type="scientific">Zalaria obscura</name>
    <dbReference type="NCBI Taxonomy" id="2024903"/>
    <lineage>
        <taxon>Eukaryota</taxon>
        <taxon>Fungi</taxon>
        <taxon>Dikarya</taxon>
        <taxon>Ascomycota</taxon>
        <taxon>Pezizomycotina</taxon>
        <taxon>Dothideomycetes</taxon>
        <taxon>Dothideomycetidae</taxon>
        <taxon>Dothideales</taxon>
        <taxon>Zalariaceae</taxon>
        <taxon>Zalaria</taxon>
    </lineage>
</organism>
<evidence type="ECO:0000313" key="2">
    <source>
        <dbReference type="Proteomes" id="UP001320706"/>
    </source>
</evidence>
<evidence type="ECO:0000313" key="1">
    <source>
        <dbReference type="EMBL" id="KAK8205646.1"/>
    </source>
</evidence>
<comment type="caution">
    <text evidence="1">The sequence shown here is derived from an EMBL/GenBank/DDBJ whole genome shotgun (WGS) entry which is preliminary data.</text>
</comment>
<gene>
    <name evidence="1" type="ORF">M8818_004823</name>
</gene>
<accession>A0ACC3SAN6</accession>
<name>A0ACC3SAN6_9PEZI</name>
<keyword evidence="2" id="KW-1185">Reference proteome</keyword>
<protein>
    <submittedName>
        <fullName evidence="1">Uncharacterized protein</fullName>
    </submittedName>
</protein>
<sequence length="115" mass="12591">MTSFQATTSNGQARLGISNRTDLPSTSLSMVFRSAVLQRISPSGPYTMLVSNQIVRSRAGLEASSPRRHPEKSVLGSTILQAWWSVSTEQLKLRQPFLSGICYVGDRIYTGATLD</sequence>